<keyword evidence="7" id="KW-1185">Reference proteome</keyword>
<dbReference type="InterPro" id="IPR025799">
    <property type="entry name" value="Arg_MeTrfase"/>
</dbReference>
<dbReference type="PROSITE" id="PS51678">
    <property type="entry name" value="SAM_MT_PRMT"/>
    <property type="match status" value="1"/>
</dbReference>
<dbReference type="Gene3D" id="2.70.160.11">
    <property type="entry name" value="Hnrnp arginine n-methyltransferase1"/>
    <property type="match status" value="1"/>
</dbReference>
<sequence>MTQETQSTEEDLDYYFDSYAHVSIHRIMLSDKIRTVSYREAVFRNPSLFKDKVILDVGCGTGIISLFAAKCGAKRVYAVEKSSISKYANQIFEKNGFSDKIILIKKLMEEVDETDIPEKIDVIVSEWMGFCLLYESMLPSVIYARDKFMKTPNNSPNISKEVPITYEKIESDKMGEKVTENIQLSTEYSKSSEKNDDERCKTQNDCVSSNFGTMFPSRARLYITAMEDSSYYKRKICFWDDLFGFNFRPIKEWAILEPLIETCPEKQIITDDSMLIEFDLNHVCVQDLSFSVPFKLNPLEQIEMHAFVVWFDVFFDGPEATILLSTSPFEQKTHWAQTVFYLEKPIKLEEDSMIEGTFEMHPNQNNPRDQDISIKFKIKDQEYIQYYKIR</sequence>
<evidence type="ECO:0000256" key="1">
    <source>
        <dbReference type="ARBA" id="ARBA00022603"/>
    </source>
</evidence>
<dbReference type="SUPFAM" id="SSF53335">
    <property type="entry name" value="S-adenosyl-L-methionine-dependent methyltransferases"/>
    <property type="match status" value="1"/>
</dbReference>
<keyword evidence="3 4" id="KW-0949">S-adenosyl-L-methionine</keyword>
<feature type="domain" description="Protein arginine N-methyltransferase" evidence="5">
    <location>
        <begin position="218"/>
        <end position="381"/>
    </location>
</feature>
<proteinExistence type="predicted"/>
<comment type="caution">
    <text evidence="6">The sequence shown here is derived from an EMBL/GenBank/DDBJ whole genome shotgun (WGS) entry which is preliminary data.</text>
</comment>
<evidence type="ECO:0000259" key="5">
    <source>
        <dbReference type="Pfam" id="PF22528"/>
    </source>
</evidence>
<dbReference type="PANTHER" id="PTHR11006:SF53">
    <property type="entry name" value="PROTEIN ARGININE N-METHYLTRANSFERASE 3"/>
    <property type="match status" value="1"/>
</dbReference>
<evidence type="ECO:0000256" key="4">
    <source>
        <dbReference type="PROSITE-ProRule" id="PRU01015"/>
    </source>
</evidence>
<evidence type="ECO:0000256" key="3">
    <source>
        <dbReference type="ARBA" id="ARBA00022691"/>
    </source>
</evidence>
<organism evidence="6 7">
    <name type="scientific">Tritrichomonas musculus</name>
    <dbReference type="NCBI Taxonomy" id="1915356"/>
    <lineage>
        <taxon>Eukaryota</taxon>
        <taxon>Metamonada</taxon>
        <taxon>Parabasalia</taxon>
        <taxon>Tritrichomonadida</taxon>
        <taxon>Tritrichomonadidae</taxon>
        <taxon>Tritrichomonas</taxon>
    </lineage>
</organism>
<reference evidence="6 7" key="1">
    <citation type="submission" date="2024-04" db="EMBL/GenBank/DDBJ databases">
        <title>Tritrichomonas musculus Genome.</title>
        <authorList>
            <person name="Alves-Ferreira E."/>
            <person name="Grigg M."/>
            <person name="Lorenzi H."/>
            <person name="Galac M."/>
        </authorList>
    </citation>
    <scope>NUCLEOTIDE SEQUENCE [LARGE SCALE GENOMIC DNA]</scope>
    <source>
        <strain evidence="6 7">EAF2021</strain>
    </source>
</reference>
<dbReference type="PANTHER" id="PTHR11006">
    <property type="entry name" value="PROTEIN ARGININE N-METHYLTRANSFERASE"/>
    <property type="match status" value="1"/>
</dbReference>
<dbReference type="EMBL" id="JAPFFF010000005">
    <property type="protein sequence ID" value="KAK8889857.1"/>
    <property type="molecule type" value="Genomic_DNA"/>
</dbReference>
<dbReference type="CDD" id="cd02440">
    <property type="entry name" value="AdoMet_MTases"/>
    <property type="match status" value="1"/>
</dbReference>
<name>A0ABR2KGA8_9EUKA</name>
<evidence type="ECO:0000313" key="7">
    <source>
        <dbReference type="Proteomes" id="UP001470230"/>
    </source>
</evidence>
<keyword evidence="2 4" id="KW-0808">Transferase</keyword>
<protein>
    <submittedName>
        <fullName evidence="6">Protein arginine N-methyltransferase 8</fullName>
    </submittedName>
</protein>
<dbReference type="Gene3D" id="3.40.50.150">
    <property type="entry name" value="Vaccinia Virus protein VP39"/>
    <property type="match status" value="1"/>
</dbReference>
<dbReference type="Pfam" id="PF22528">
    <property type="entry name" value="PRMT_C"/>
    <property type="match status" value="1"/>
</dbReference>
<dbReference type="InterPro" id="IPR055135">
    <property type="entry name" value="PRMT_dom"/>
</dbReference>
<accession>A0ABR2KGA8</accession>
<dbReference type="Pfam" id="PF06325">
    <property type="entry name" value="PrmA"/>
    <property type="match status" value="1"/>
</dbReference>
<gene>
    <name evidence="6" type="ORF">M9Y10_034611</name>
</gene>
<evidence type="ECO:0000313" key="6">
    <source>
        <dbReference type="EMBL" id="KAK8889857.1"/>
    </source>
</evidence>
<evidence type="ECO:0000256" key="2">
    <source>
        <dbReference type="ARBA" id="ARBA00022679"/>
    </source>
</evidence>
<dbReference type="Proteomes" id="UP001470230">
    <property type="component" value="Unassembled WGS sequence"/>
</dbReference>
<dbReference type="InterPro" id="IPR029063">
    <property type="entry name" value="SAM-dependent_MTases_sf"/>
</dbReference>
<keyword evidence="1 4" id="KW-0489">Methyltransferase</keyword>